<dbReference type="InterPro" id="IPR001663">
    <property type="entry name" value="Rng_hydr_dOase-A"/>
</dbReference>
<dbReference type="Pfam" id="PF00355">
    <property type="entry name" value="Rieske"/>
    <property type="match status" value="1"/>
</dbReference>
<name>A0A3R8RUC9_9SPHN</name>
<dbReference type="PANTHER" id="PTHR43756:SF5">
    <property type="entry name" value="CHOLINE MONOOXYGENASE, CHLOROPLASTIC"/>
    <property type="match status" value="1"/>
</dbReference>
<dbReference type="RefSeq" id="WP_125230787.1">
    <property type="nucleotide sequence ID" value="NZ_RWJI01000001.1"/>
</dbReference>
<dbReference type="SUPFAM" id="SSF50022">
    <property type="entry name" value="ISP domain"/>
    <property type="match status" value="1"/>
</dbReference>
<keyword evidence="7" id="KW-0520">NAD</keyword>
<gene>
    <name evidence="9" type="ORF">D7D48_08125</name>
</gene>
<dbReference type="PROSITE" id="PS00570">
    <property type="entry name" value="RING_HYDROXYL_ALPHA"/>
    <property type="match status" value="1"/>
</dbReference>
<organism evidence="9 10">
    <name type="scientific">Sphingorhabdus wooponensis</name>
    <dbReference type="NCBI Taxonomy" id="940136"/>
    <lineage>
        <taxon>Bacteria</taxon>
        <taxon>Pseudomonadati</taxon>
        <taxon>Pseudomonadota</taxon>
        <taxon>Alphaproteobacteria</taxon>
        <taxon>Sphingomonadales</taxon>
        <taxon>Sphingomonadaceae</taxon>
        <taxon>Sphingorhabdus</taxon>
    </lineage>
</organism>
<dbReference type="InterPro" id="IPR015879">
    <property type="entry name" value="Ring_hydroxy_dOase_asu_C_dom"/>
</dbReference>
<evidence type="ECO:0000313" key="10">
    <source>
        <dbReference type="Proteomes" id="UP000268553"/>
    </source>
</evidence>
<keyword evidence="4" id="KW-0560">Oxidoreductase</keyword>
<sequence length="416" mass="46470">MTETSHATMQRLAAQTRMGYSFDQEFYTSDAVFKADFEQVISQKWLLAGHVSRIPNKGDYFLFRVGNEQIIVIRENADSVRAFFNVCRHRGSTICQSESGNAPRLVCPYHAWTFGLDGRLISARLMPEDFDKAENSLFACHIRVFHGLIFINMSEDEPVDFDATFGDMGAILEYHGFADARIAHAGSYPTTANWKLVIENFFECYHCVPSHPEFCSMHASESIVAVGAGPSSGPADAIADFAPKLKAWEDNAAAAGRPIGTIDDAPDSSHLRLLMQRMNKDGWASETQDGTAPAPLMGKRTKADGGRMHLSFSPFSQIVADDHFAILFQFTPRGALATDVEMIWLVDGRATEADVDIEKMIWGYHATTTQDKVITENNQEGIMSSRYRPGRYSDQEGSVLNFQKWYLNQFGLERAE</sequence>
<evidence type="ECO:0000313" key="9">
    <source>
        <dbReference type="EMBL" id="RRQ52772.1"/>
    </source>
</evidence>
<dbReference type="GO" id="GO:0005506">
    <property type="term" value="F:iron ion binding"/>
    <property type="evidence" value="ECO:0007669"/>
    <property type="project" value="InterPro"/>
</dbReference>
<dbReference type="GO" id="GO:0051537">
    <property type="term" value="F:2 iron, 2 sulfur cluster binding"/>
    <property type="evidence" value="ECO:0007669"/>
    <property type="project" value="UniProtKB-KW"/>
</dbReference>
<feature type="domain" description="Rieske" evidence="8">
    <location>
        <begin position="45"/>
        <end position="151"/>
    </location>
</feature>
<keyword evidence="5" id="KW-0408">Iron</keyword>
<dbReference type="InterPro" id="IPR015881">
    <property type="entry name" value="ARHD_Rieske_2Fe_2S"/>
</dbReference>
<protein>
    <submittedName>
        <fullName evidence="9">Aromatic ring-hydroxylating dioxygenase subunit alpha</fullName>
    </submittedName>
</protein>
<dbReference type="Proteomes" id="UP000268553">
    <property type="component" value="Unassembled WGS sequence"/>
</dbReference>
<dbReference type="EMBL" id="RWJI01000001">
    <property type="protein sequence ID" value="RRQ52772.1"/>
    <property type="molecule type" value="Genomic_DNA"/>
</dbReference>
<dbReference type="Pfam" id="PF00848">
    <property type="entry name" value="Ring_hydroxyl_A"/>
    <property type="match status" value="1"/>
</dbReference>
<dbReference type="GO" id="GO:0051213">
    <property type="term" value="F:dioxygenase activity"/>
    <property type="evidence" value="ECO:0007669"/>
    <property type="project" value="UniProtKB-KW"/>
</dbReference>
<dbReference type="OrthoDB" id="7458380at2"/>
<comment type="caution">
    <text evidence="9">The sequence shown here is derived from an EMBL/GenBank/DDBJ whole genome shotgun (WGS) entry which is preliminary data.</text>
</comment>
<dbReference type="PANTHER" id="PTHR43756">
    <property type="entry name" value="CHOLINE MONOOXYGENASE, CHLOROPLASTIC"/>
    <property type="match status" value="1"/>
</dbReference>
<comment type="cofactor">
    <cofactor evidence="1">
        <name>Fe cation</name>
        <dbReference type="ChEBI" id="CHEBI:24875"/>
    </cofactor>
</comment>
<dbReference type="AlphaFoldDB" id="A0A3R8RUC9"/>
<keyword evidence="6" id="KW-0411">Iron-sulfur</keyword>
<evidence type="ECO:0000259" key="8">
    <source>
        <dbReference type="PROSITE" id="PS51296"/>
    </source>
</evidence>
<evidence type="ECO:0000256" key="3">
    <source>
        <dbReference type="ARBA" id="ARBA00022723"/>
    </source>
</evidence>
<evidence type="ECO:0000256" key="2">
    <source>
        <dbReference type="ARBA" id="ARBA00022714"/>
    </source>
</evidence>
<evidence type="ECO:0000256" key="6">
    <source>
        <dbReference type="ARBA" id="ARBA00023014"/>
    </source>
</evidence>
<proteinExistence type="predicted"/>
<dbReference type="InterPro" id="IPR017941">
    <property type="entry name" value="Rieske_2Fe-2S"/>
</dbReference>
<dbReference type="SUPFAM" id="SSF55961">
    <property type="entry name" value="Bet v1-like"/>
    <property type="match status" value="1"/>
</dbReference>
<dbReference type="Gene3D" id="3.90.380.10">
    <property type="entry name" value="Naphthalene 1,2-dioxygenase Alpha Subunit, Chain A, domain 1"/>
    <property type="match status" value="1"/>
</dbReference>
<dbReference type="Gene3D" id="2.102.10.10">
    <property type="entry name" value="Rieske [2Fe-2S] iron-sulphur domain"/>
    <property type="match status" value="1"/>
</dbReference>
<dbReference type="CDD" id="cd03469">
    <property type="entry name" value="Rieske_RO_Alpha_N"/>
    <property type="match status" value="1"/>
</dbReference>
<dbReference type="PROSITE" id="PS51296">
    <property type="entry name" value="RIESKE"/>
    <property type="match status" value="1"/>
</dbReference>
<dbReference type="InterPro" id="IPR036922">
    <property type="entry name" value="Rieske_2Fe-2S_sf"/>
</dbReference>
<dbReference type="PRINTS" id="PR00090">
    <property type="entry name" value="RNGDIOXGNASE"/>
</dbReference>
<keyword evidence="3" id="KW-0479">Metal-binding</keyword>
<evidence type="ECO:0000256" key="4">
    <source>
        <dbReference type="ARBA" id="ARBA00023002"/>
    </source>
</evidence>
<keyword evidence="2" id="KW-0001">2Fe-2S</keyword>
<accession>A0A3R8RUC9</accession>
<keyword evidence="9" id="KW-0223">Dioxygenase</keyword>
<evidence type="ECO:0000256" key="7">
    <source>
        <dbReference type="ARBA" id="ARBA00023027"/>
    </source>
</evidence>
<reference evidence="9 10" key="1">
    <citation type="submission" date="2018-12" db="EMBL/GenBank/DDBJ databases">
        <authorList>
            <person name="Kim S.-J."/>
            <person name="Jung G.-Y."/>
        </authorList>
    </citation>
    <scope>NUCLEOTIDE SEQUENCE [LARGE SCALE GENOMIC DNA]</scope>
    <source>
        <strain evidence="9 10">03SU3-P</strain>
    </source>
</reference>
<keyword evidence="10" id="KW-1185">Reference proteome</keyword>
<evidence type="ECO:0000256" key="1">
    <source>
        <dbReference type="ARBA" id="ARBA00001962"/>
    </source>
</evidence>
<evidence type="ECO:0000256" key="5">
    <source>
        <dbReference type="ARBA" id="ARBA00023004"/>
    </source>
</evidence>